<protein>
    <submittedName>
        <fullName evidence="2">Uncharacterized protein</fullName>
    </submittedName>
</protein>
<evidence type="ECO:0000313" key="2">
    <source>
        <dbReference type="EMBL" id="KIK58378.1"/>
    </source>
</evidence>
<organism evidence="2 3">
    <name type="scientific">Collybiopsis luxurians FD-317 M1</name>
    <dbReference type="NCBI Taxonomy" id="944289"/>
    <lineage>
        <taxon>Eukaryota</taxon>
        <taxon>Fungi</taxon>
        <taxon>Dikarya</taxon>
        <taxon>Basidiomycota</taxon>
        <taxon>Agaricomycotina</taxon>
        <taxon>Agaricomycetes</taxon>
        <taxon>Agaricomycetidae</taxon>
        <taxon>Agaricales</taxon>
        <taxon>Marasmiineae</taxon>
        <taxon>Omphalotaceae</taxon>
        <taxon>Collybiopsis</taxon>
        <taxon>Collybiopsis luxurians</taxon>
    </lineage>
</organism>
<accession>A0A0D0CRV5</accession>
<evidence type="ECO:0000256" key="1">
    <source>
        <dbReference type="SAM" id="SignalP"/>
    </source>
</evidence>
<evidence type="ECO:0000313" key="3">
    <source>
        <dbReference type="Proteomes" id="UP000053593"/>
    </source>
</evidence>
<name>A0A0D0CRV5_9AGAR</name>
<feature type="chain" id="PRO_5002208170" evidence="1">
    <location>
        <begin position="20"/>
        <end position="78"/>
    </location>
</feature>
<dbReference type="EMBL" id="KN834785">
    <property type="protein sequence ID" value="KIK58378.1"/>
    <property type="molecule type" value="Genomic_DNA"/>
</dbReference>
<sequence>MYVSLIILISVFFLHTSRRVQLAATTGHRSIIGIPAVLDQISLETQPNTHSEAADVLGTWTLAVHDIDPTVMSVASES</sequence>
<dbReference type="AlphaFoldDB" id="A0A0D0CRV5"/>
<feature type="signal peptide" evidence="1">
    <location>
        <begin position="1"/>
        <end position="19"/>
    </location>
</feature>
<keyword evidence="1" id="KW-0732">Signal</keyword>
<dbReference type="Proteomes" id="UP000053593">
    <property type="component" value="Unassembled WGS sequence"/>
</dbReference>
<dbReference type="HOGENOM" id="CLU_2622276_0_0_1"/>
<reference evidence="2 3" key="1">
    <citation type="submission" date="2014-04" db="EMBL/GenBank/DDBJ databases">
        <title>Evolutionary Origins and Diversification of the Mycorrhizal Mutualists.</title>
        <authorList>
            <consortium name="DOE Joint Genome Institute"/>
            <consortium name="Mycorrhizal Genomics Consortium"/>
            <person name="Kohler A."/>
            <person name="Kuo A."/>
            <person name="Nagy L.G."/>
            <person name="Floudas D."/>
            <person name="Copeland A."/>
            <person name="Barry K.W."/>
            <person name="Cichocki N."/>
            <person name="Veneault-Fourrey C."/>
            <person name="LaButti K."/>
            <person name="Lindquist E.A."/>
            <person name="Lipzen A."/>
            <person name="Lundell T."/>
            <person name="Morin E."/>
            <person name="Murat C."/>
            <person name="Riley R."/>
            <person name="Ohm R."/>
            <person name="Sun H."/>
            <person name="Tunlid A."/>
            <person name="Henrissat B."/>
            <person name="Grigoriev I.V."/>
            <person name="Hibbett D.S."/>
            <person name="Martin F."/>
        </authorList>
    </citation>
    <scope>NUCLEOTIDE SEQUENCE [LARGE SCALE GENOMIC DNA]</scope>
    <source>
        <strain evidence="2 3">FD-317 M1</strain>
    </source>
</reference>
<proteinExistence type="predicted"/>
<gene>
    <name evidence="2" type="ORF">GYMLUDRAFT_45283</name>
</gene>
<keyword evidence="3" id="KW-1185">Reference proteome</keyword>